<accession>A0A327JTM0</accession>
<dbReference type="PANTHER" id="PTHR42928">
    <property type="entry name" value="TRICARBOXYLATE-BINDING PROTEIN"/>
    <property type="match status" value="1"/>
</dbReference>
<dbReference type="Gene3D" id="3.40.190.150">
    <property type="entry name" value="Bordetella uptake gene, domain 1"/>
    <property type="match status" value="1"/>
</dbReference>
<comment type="similarity">
    <text evidence="1">Belongs to the UPF0065 (bug) family.</text>
</comment>
<feature type="signal peptide" evidence="2">
    <location>
        <begin position="1"/>
        <end position="26"/>
    </location>
</feature>
<dbReference type="CDD" id="cd07012">
    <property type="entry name" value="PBP2_Bug_TTT"/>
    <property type="match status" value="1"/>
</dbReference>
<protein>
    <recommendedName>
        <fullName evidence="5">Tripartite tricarboxylate transporter substrate binding protein</fullName>
    </recommendedName>
</protein>
<dbReference type="EMBL" id="NPEV01000002">
    <property type="protein sequence ID" value="RAI29860.1"/>
    <property type="molecule type" value="Genomic_DNA"/>
</dbReference>
<organism evidence="3 4">
    <name type="scientific">Rhodobium orientis</name>
    <dbReference type="NCBI Taxonomy" id="34017"/>
    <lineage>
        <taxon>Bacteria</taxon>
        <taxon>Pseudomonadati</taxon>
        <taxon>Pseudomonadota</taxon>
        <taxon>Alphaproteobacteria</taxon>
        <taxon>Hyphomicrobiales</taxon>
        <taxon>Rhodobiaceae</taxon>
        <taxon>Rhodobium</taxon>
    </lineage>
</organism>
<dbReference type="OrthoDB" id="7243230at2"/>
<sequence>MTSFFRNAAAAAGFAAAVALAGPAGAEGLEKPAGFGNRPLTMIVPFGAGGGSDQLARAMAKAMEEVAGISFQVVNKPGGGGTAAIPDFMLAPADGYTVLEHIDNAISAFAAGDIRENPAEDWVPLCMTQITFSQIYIRSDEDRFTDWESFSAYAKAHPGDVTMANLGKVGSMELVVMEQLQEALGLKIKQIAFDKPAERYGALIGGHVDVLFEQPGDVRNFLDAEQMKPILTFLAERPSAFADTPTHKEVGADFDALTRFRGFYVKAGVPQDRIDFLAAACKAGFETEDYQAFNKKKYMHLIDSFRDTDGSIELINNAVASYREMYKKLGIGK</sequence>
<dbReference type="Pfam" id="PF03401">
    <property type="entry name" value="TctC"/>
    <property type="match status" value="1"/>
</dbReference>
<dbReference type="InterPro" id="IPR005064">
    <property type="entry name" value="BUG"/>
</dbReference>
<evidence type="ECO:0008006" key="5">
    <source>
        <dbReference type="Google" id="ProtNLM"/>
    </source>
</evidence>
<proteinExistence type="inferred from homology"/>
<evidence type="ECO:0000256" key="1">
    <source>
        <dbReference type="ARBA" id="ARBA00006987"/>
    </source>
</evidence>
<keyword evidence="4" id="KW-1185">Reference proteome</keyword>
<evidence type="ECO:0000256" key="2">
    <source>
        <dbReference type="SAM" id="SignalP"/>
    </source>
</evidence>
<reference evidence="3 4" key="1">
    <citation type="submission" date="2017-07" db="EMBL/GenBank/DDBJ databases">
        <title>Draft Genome Sequences of Select Purple Nonsulfur Bacteria.</title>
        <authorList>
            <person name="Lasarre B."/>
            <person name="Mckinlay J.B."/>
        </authorList>
    </citation>
    <scope>NUCLEOTIDE SEQUENCE [LARGE SCALE GENOMIC DNA]</scope>
    <source>
        <strain evidence="3 4">DSM 11290</strain>
    </source>
</reference>
<evidence type="ECO:0000313" key="3">
    <source>
        <dbReference type="EMBL" id="RAI29860.1"/>
    </source>
</evidence>
<dbReference type="PANTHER" id="PTHR42928:SF5">
    <property type="entry name" value="BLR1237 PROTEIN"/>
    <property type="match status" value="1"/>
</dbReference>
<feature type="chain" id="PRO_5016361176" description="Tripartite tricarboxylate transporter substrate binding protein" evidence="2">
    <location>
        <begin position="27"/>
        <end position="333"/>
    </location>
</feature>
<dbReference type="InterPro" id="IPR042100">
    <property type="entry name" value="Bug_dom1"/>
</dbReference>
<dbReference type="Proteomes" id="UP000249299">
    <property type="component" value="Unassembled WGS sequence"/>
</dbReference>
<dbReference type="PIRSF" id="PIRSF017082">
    <property type="entry name" value="YflP"/>
    <property type="match status" value="1"/>
</dbReference>
<dbReference type="Gene3D" id="3.40.190.10">
    <property type="entry name" value="Periplasmic binding protein-like II"/>
    <property type="match status" value="1"/>
</dbReference>
<comment type="caution">
    <text evidence="3">The sequence shown here is derived from an EMBL/GenBank/DDBJ whole genome shotgun (WGS) entry which is preliminary data.</text>
</comment>
<name>A0A327JTM0_9HYPH</name>
<dbReference type="AlphaFoldDB" id="A0A327JTM0"/>
<gene>
    <name evidence="3" type="ORF">CH339_01920</name>
</gene>
<keyword evidence="2" id="KW-0732">Signal</keyword>
<dbReference type="RefSeq" id="WP_111432589.1">
    <property type="nucleotide sequence ID" value="NZ_JACIGG010000006.1"/>
</dbReference>
<evidence type="ECO:0000313" key="4">
    <source>
        <dbReference type="Proteomes" id="UP000249299"/>
    </source>
</evidence>